<gene>
    <name evidence="2" type="ORF">RDB_LOCUS16253</name>
</gene>
<accession>A0A8H2WDU7</accession>
<dbReference type="InterPro" id="IPR011058">
    <property type="entry name" value="Cyanovirin-N"/>
</dbReference>
<comment type="caution">
    <text evidence="2">The sequence shown here is derived from an EMBL/GenBank/DDBJ whole genome shotgun (WGS) entry which is preliminary data.</text>
</comment>
<organism evidence="2 3">
    <name type="scientific">Rhizoctonia solani</name>
    <dbReference type="NCBI Taxonomy" id="456999"/>
    <lineage>
        <taxon>Eukaryota</taxon>
        <taxon>Fungi</taxon>
        <taxon>Dikarya</taxon>
        <taxon>Basidiomycota</taxon>
        <taxon>Agaricomycotina</taxon>
        <taxon>Agaricomycetes</taxon>
        <taxon>Cantharellales</taxon>
        <taxon>Ceratobasidiaceae</taxon>
        <taxon>Rhizoctonia</taxon>
    </lineage>
</organism>
<feature type="domain" description="Cyanovirin-N" evidence="1">
    <location>
        <begin position="2"/>
        <end position="108"/>
    </location>
</feature>
<dbReference type="EMBL" id="CAJMWS010000083">
    <property type="protein sequence ID" value="CAE6358175.1"/>
    <property type="molecule type" value="Genomic_DNA"/>
</dbReference>
<dbReference type="Proteomes" id="UP000663846">
    <property type="component" value="Unassembled WGS sequence"/>
</dbReference>
<sequence>MSFADSASAESIRLADGHWLVASLQDSEGNWHESTIDLDHFIGNIDGKLTWGKTEFSQSTQNIWLDTNYGPSLIILKGEGQKEDESFGEEDALNLNEFIQNIEGKLEYCGPTE</sequence>
<evidence type="ECO:0000313" key="3">
    <source>
        <dbReference type="Proteomes" id="UP000663846"/>
    </source>
</evidence>
<dbReference type="AlphaFoldDB" id="A0A8H2WDU7"/>
<dbReference type="PANTHER" id="PTHR42076">
    <property type="entry name" value="CYANOVIRIN-N HOMOLOG"/>
    <property type="match status" value="1"/>
</dbReference>
<reference evidence="2" key="1">
    <citation type="submission" date="2021-01" db="EMBL/GenBank/DDBJ databases">
        <authorList>
            <person name="Kaushik A."/>
        </authorList>
    </citation>
    <scope>NUCLEOTIDE SEQUENCE</scope>
    <source>
        <strain evidence="2">AG1-1C</strain>
    </source>
</reference>
<dbReference type="Gene3D" id="2.30.60.10">
    <property type="entry name" value="Cyanovirin-N"/>
    <property type="match status" value="1"/>
</dbReference>
<dbReference type="Pfam" id="PF08881">
    <property type="entry name" value="CVNH"/>
    <property type="match status" value="1"/>
</dbReference>
<proteinExistence type="predicted"/>
<dbReference type="InterPro" id="IPR036673">
    <property type="entry name" value="Cyanovirin-N_sf"/>
</dbReference>
<dbReference type="SMART" id="SM01111">
    <property type="entry name" value="CVNH"/>
    <property type="match status" value="1"/>
</dbReference>
<evidence type="ECO:0000313" key="2">
    <source>
        <dbReference type="EMBL" id="CAE6358175.1"/>
    </source>
</evidence>
<protein>
    <recommendedName>
        <fullName evidence="1">Cyanovirin-N domain-containing protein</fullName>
    </recommendedName>
</protein>
<name>A0A8H2WDU7_9AGAM</name>
<dbReference type="SUPFAM" id="SSF51322">
    <property type="entry name" value="Cyanovirin-N"/>
    <property type="match status" value="1"/>
</dbReference>
<evidence type="ECO:0000259" key="1">
    <source>
        <dbReference type="SMART" id="SM01111"/>
    </source>
</evidence>
<dbReference type="PANTHER" id="PTHR42076:SF1">
    <property type="entry name" value="CYANOVIRIN-N DOMAIN-CONTAINING PROTEIN"/>
    <property type="match status" value="1"/>
</dbReference>